<dbReference type="PANTHER" id="PTHR34596">
    <property type="entry name" value="CHITOPORIN"/>
    <property type="match status" value="1"/>
</dbReference>
<dbReference type="Proteomes" id="UP001046350">
    <property type="component" value="Chromosome"/>
</dbReference>
<dbReference type="Pfam" id="PF03573">
    <property type="entry name" value="OprD"/>
    <property type="match status" value="1"/>
</dbReference>
<name>A0ABX8NCZ2_9PSED</name>
<keyword evidence="5" id="KW-1185">Reference proteome</keyword>
<evidence type="ECO:0000256" key="2">
    <source>
        <dbReference type="ARBA" id="ARBA00022729"/>
    </source>
</evidence>
<proteinExistence type="predicted"/>
<evidence type="ECO:0000313" key="5">
    <source>
        <dbReference type="Proteomes" id="UP001046350"/>
    </source>
</evidence>
<feature type="chain" id="PRO_5046641531" evidence="3">
    <location>
        <begin position="20"/>
        <end position="418"/>
    </location>
</feature>
<dbReference type="PANTHER" id="PTHR34596:SF2">
    <property type="entry name" value="CHITOPORIN"/>
    <property type="match status" value="1"/>
</dbReference>
<protein>
    <submittedName>
        <fullName evidence="4">OprD family porin</fullName>
    </submittedName>
</protein>
<evidence type="ECO:0000313" key="4">
    <source>
        <dbReference type="EMBL" id="QXH53902.1"/>
    </source>
</evidence>
<reference evidence="4" key="1">
    <citation type="journal article" date="2021" name="Microorganisms">
        <title>The Ever-Expanding Pseudomonas Genus: Description of 43 New Species and Partition of the Pseudomonas putida Group.</title>
        <authorList>
            <person name="Girard L."/>
            <person name="Lood C."/>
            <person name="Hofte M."/>
            <person name="Vandamme P."/>
            <person name="Rokni-Zadeh H."/>
            <person name="van Noort V."/>
            <person name="Lavigne R."/>
            <person name="De Mot R."/>
        </authorList>
    </citation>
    <scope>NUCLEOTIDE SEQUENCE</scope>
    <source>
        <strain evidence="4">COW40</strain>
    </source>
</reference>
<keyword evidence="1" id="KW-0813">Transport</keyword>
<feature type="signal peptide" evidence="3">
    <location>
        <begin position="1"/>
        <end position="19"/>
    </location>
</feature>
<organism evidence="4 5">
    <name type="scientific">Pseudomonas fakonensis</name>
    <dbReference type="NCBI Taxonomy" id="2842355"/>
    <lineage>
        <taxon>Bacteria</taxon>
        <taxon>Pseudomonadati</taxon>
        <taxon>Pseudomonadota</taxon>
        <taxon>Gammaproteobacteria</taxon>
        <taxon>Pseudomonadales</taxon>
        <taxon>Pseudomonadaceae</taxon>
        <taxon>Pseudomonas</taxon>
    </lineage>
</organism>
<dbReference type="EMBL" id="CP077076">
    <property type="protein sequence ID" value="QXH53902.1"/>
    <property type="molecule type" value="Genomic_DNA"/>
</dbReference>
<keyword evidence="2 3" id="KW-0732">Signal</keyword>
<dbReference type="RefSeq" id="WP_217843296.1">
    <property type="nucleotide sequence ID" value="NZ_CP077076.1"/>
</dbReference>
<sequence length="418" mass="46167">MHNKNKIGCKLLAVTPCLAAATAYGDGFIDDSKVTLQTTNFYINRDFRDGDGQSKREEWAHGFILDAKSGYTPGTVGFGVDALGMLGVKLDSSPDRTGTGLLPTHDDGRAADEFSRLGLTGKVRLSETELKYGTLIPKLPTVQANTGRLLPQTFEGGLLTSKEFDSLSFIGARFERQTDRDSTDRVPITLNNKNRRFTGGNAEGDAFWLGGMDYQLTKELLLTYQYAELEQVYHQHFMGANYSIPVGSGKIKADLRYMDSDDDGQALGGRIDSRAISGMFTYSLGGHALGLGLQKMNGSTSMPYLDGTDPYLVNFVQLNDFAEPGERSWQLRYDYNFAALGIPGLTFMTRYVRGDQADAATITGEGHEWERNTELQYVVQSGALKNVSVRWRNASYRSSFARGADENRLIVSYTLPIF</sequence>
<gene>
    <name evidence="4" type="ORF">KSS94_12605</name>
</gene>
<evidence type="ECO:0000256" key="3">
    <source>
        <dbReference type="SAM" id="SignalP"/>
    </source>
</evidence>
<dbReference type="InterPro" id="IPR005318">
    <property type="entry name" value="OM_porin_bac"/>
</dbReference>
<evidence type="ECO:0000256" key="1">
    <source>
        <dbReference type="ARBA" id="ARBA00022448"/>
    </source>
</evidence>
<accession>A0ABX8NCZ2</accession>